<evidence type="ECO:0000313" key="2">
    <source>
        <dbReference type="EMBL" id="RKN11918.1"/>
    </source>
</evidence>
<accession>A0A3A9WFU4</accession>
<dbReference type="EMBL" id="RBDX01000002">
    <property type="protein sequence ID" value="RKN11918.1"/>
    <property type="molecule type" value="Genomic_DNA"/>
</dbReference>
<protein>
    <submittedName>
        <fullName evidence="2">Uncharacterized protein</fullName>
    </submittedName>
</protein>
<feature type="region of interest" description="Disordered" evidence="1">
    <location>
        <begin position="1"/>
        <end position="44"/>
    </location>
</feature>
<feature type="compositionally biased region" description="Low complexity" evidence="1">
    <location>
        <begin position="9"/>
        <end position="26"/>
    </location>
</feature>
<dbReference type="OrthoDB" id="4515152at2"/>
<dbReference type="AlphaFoldDB" id="A0A3A9WFU4"/>
<feature type="region of interest" description="Disordered" evidence="1">
    <location>
        <begin position="104"/>
        <end position="123"/>
    </location>
</feature>
<feature type="compositionally biased region" description="Basic and acidic residues" evidence="1">
    <location>
        <begin position="104"/>
        <end position="114"/>
    </location>
</feature>
<evidence type="ECO:0000313" key="4">
    <source>
        <dbReference type="Proteomes" id="UP000268652"/>
    </source>
</evidence>
<reference evidence="4 5" key="1">
    <citation type="submission" date="2018-09" db="EMBL/GenBank/DDBJ databases">
        <title>Streptomyces sp. nov. DS1-2, an endophytic actinomycete isolated from roots of Dendrobium scabrilingue.</title>
        <authorList>
            <person name="Kuncharoen N."/>
            <person name="Kudo T."/>
            <person name="Ohkuma M."/>
            <person name="Yuki M."/>
            <person name="Tanasupawat S."/>
        </authorList>
    </citation>
    <scope>NUCLEOTIDE SEQUENCE [LARGE SCALE GENOMIC DNA]</scope>
    <source>
        <strain evidence="2 5">AZ1-7</strain>
        <strain evidence="3 4">DS1-2</strain>
    </source>
</reference>
<gene>
    <name evidence="3" type="ORF">D7318_07385</name>
    <name evidence="2" type="ORF">D7319_03095</name>
</gene>
<dbReference type="RefSeq" id="WP_120696042.1">
    <property type="nucleotide sequence ID" value="NZ_RBDX01000002.1"/>
</dbReference>
<organism evidence="2 5">
    <name type="scientific">Streptomyces radicis</name>
    <dbReference type="NCBI Taxonomy" id="1750517"/>
    <lineage>
        <taxon>Bacteria</taxon>
        <taxon>Bacillati</taxon>
        <taxon>Actinomycetota</taxon>
        <taxon>Actinomycetes</taxon>
        <taxon>Kitasatosporales</taxon>
        <taxon>Streptomycetaceae</taxon>
        <taxon>Streptomyces</taxon>
    </lineage>
</organism>
<evidence type="ECO:0000256" key="1">
    <source>
        <dbReference type="SAM" id="MobiDB-lite"/>
    </source>
</evidence>
<evidence type="ECO:0000313" key="5">
    <source>
        <dbReference type="Proteomes" id="UP000275024"/>
    </source>
</evidence>
<dbReference type="Proteomes" id="UP000268652">
    <property type="component" value="Unassembled WGS sequence"/>
</dbReference>
<name>A0A3A9WFU4_9ACTN</name>
<dbReference type="EMBL" id="RBDY01000003">
    <property type="protein sequence ID" value="RKN26032.1"/>
    <property type="molecule type" value="Genomic_DNA"/>
</dbReference>
<keyword evidence="4" id="KW-1185">Reference proteome</keyword>
<dbReference type="Proteomes" id="UP000275024">
    <property type="component" value="Unassembled WGS sequence"/>
</dbReference>
<comment type="caution">
    <text evidence="2">The sequence shown here is derived from an EMBL/GenBank/DDBJ whole genome shotgun (WGS) entry which is preliminary data.</text>
</comment>
<sequence length="273" mass="29209">MSMPGGSNPYQQPQPYGAPPASYGYPQGPGGFGPMVPPGPPSGGRGRSAVWVAGFAGALLASAAWGGVVVATGGLGSGEGDADLAGYRFARDMCETGDMTAFEDDYRPYAESEPRPQSARSDALDLSSCEFSLEPRGADPSGYETAYMRYEITWHKATDPEGEFAAAAESYDQYNEFEGFYEYRAEPLDDLGDEAFIVYGDDSSTGDLSWVSLMVRDGWFEYGLTWNAFLTEPGSDHLTEPDRVRDMLVAATEETLAALQEPVGEGDTPGDSV</sequence>
<evidence type="ECO:0000313" key="3">
    <source>
        <dbReference type="EMBL" id="RKN26032.1"/>
    </source>
</evidence>
<proteinExistence type="predicted"/>